<gene>
    <name evidence="2" type="ORF">B2A_14524</name>
</gene>
<dbReference type="EMBL" id="AUZZ01010547">
    <property type="protein sequence ID" value="EQD29352.1"/>
    <property type="molecule type" value="Genomic_DNA"/>
</dbReference>
<dbReference type="PANTHER" id="PTHR43794">
    <property type="entry name" value="AMINOHYDROLASE SSNA-RELATED"/>
    <property type="match status" value="1"/>
</dbReference>
<dbReference type="CDD" id="cd01298">
    <property type="entry name" value="ATZ_TRZ_like"/>
    <property type="match status" value="1"/>
</dbReference>
<dbReference type="SUPFAM" id="SSF51556">
    <property type="entry name" value="Metallo-dependent hydrolases"/>
    <property type="match status" value="1"/>
</dbReference>
<reference evidence="2" key="2">
    <citation type="journal article" date="2014" name="ISME J.">
        <title>Microbial stratification in low pH oxic and suboxic macroscopic growths along an acid mine drainage.</title>
        <authorList>
            <person name="Mendez-Garcia C."/>
            <person name="Mesa V."/>
            <person name="Sprenger R.R."/>
            <person name="Richter M."/>
            <person name="Diez M.S."/>
            <person name="Solano J."/>
            <person name="Bargiela R."/>
            <person name="Golyshina O.V."/>
            <person name="Manteca A."/>
            <person name="Ramos J.L."/>
            <person name="Gallego J.R."/>
            <person name="Llorente I."/>
            <person name="Martins Dos Santos V.A."/>
            <person name="Jensen O.N."/>
            <person name="Pelaez A.I."/>
            <person name="Sanchez J."/>
            <person name="Ferrer M."/>
        </authorList>
    </citation>
    <scope>NUCLEOTIDE SEQUENCE</scope>
</reference>
<dbReference type="Gene3D" id="2.30.40.10">
    <property type="entry name" value="Urease, subunit C, domain 1"/>
    <property type="match status" value="1"/>
</dbReference>
<proteinExistence type="predicted"/>
<dbReference type="SUPFAM" id="SSF51338">
    <property type="entry name" value="Composite domain of metallo-dependent hydrolases"/>
    <property type="match status" value="1"/>
</dbReference>
<accession>T0YC39</accession>
<dbReference type="GO" id="GO:0016810">
    <property type="term" value="F:hydrolase activity, acting on carbon-nitrogen (but not peptide) bonds"/>
    <property type="evidence" value="ECO:0007669"/>
    <property type="project" value="InterPro"/>
</dbReference>
<dbReference type="InterPro" id="IPR006680">
    <property type="entry name" value="Amidohydro-rel"/>
</dbReference>
<evidence type="ECO:0000313" key="2">
    <source>
        <dbReference type="EMBL" id="EQD29352.1"/>
    </source>
</evidence>
<name>T0YC39_9ZZZZ</name>
<organism evidence="2">
    <name type="scientific">mine drainage metagenome</name>
    <dbReference type="NCBI Taxonomy" id="410659"/>
    <lineage>
        <taxon>unclassified sequences</taxon>
        <taxon>metagenomes</taxon>
        <taxon>ecological metagenomes</taxon>
    </lineage>
</organism>
<dbReference type="AlphaFoldDB" id="T0YC39"/>
<comment type="caution">
    <text evidence="2">The sequence shown here is derived from an EMBL/GenBank/DDBJ whole genome shotgun (WGS) entry which is preliminary data.</text>
</comment>
<dbReference type="InterPro" id="IPR032466">
    <property type="entry name" value="Metal_Hydrolase"/>
</dbReference>
<evidence type="ECO:0000259" key="1">
    <source>
        <dbReference type="Pfam" id="PF01979"/>
    </source>
</evidence>
<feature type="domain" description="Amidohydrolase-related" evidence="1">
    <location>
        <begin position="52"/>
        <end position="398"/>
    </location>
</feature>
<dbReference type="InterPro" id="IPR050287">
    <property type="entry name" value="MTA/SAH_deaminase"/>
</dbReference>
<dbReference type="Gene3D" id="3.20.20.140">
    <property type="entry name" value="Metal-dependent hydrolases"/>
    <property type="match status" value="1"/>
</dbReference>
<dbReference type="PANTHER" id="PTHR43794:SF5">
    <property type="entry name" value="CHLOROHYDROLASE FAMILY PROTEIN"/>
    <property type="match status" value="1"/>
</dbReference>
<reference evidence="2" key="1">
    <citation type="submission" date="2013-08" db="EMBL/GenBank/DDBJ databases">
        <authorList>
            <person name="Mendez C."/>
            <person name="Richter M."/>
            <person name="Ferrer M."/>
            <person name="Sanchez J."/>
        </authorList>
    </citation>
    <scope>NUCLEOTIDE SEQUENCE</scope>
</reference>
<dbReference type="Pfam" id="PF01979">
    <property type="entry name" value="Amidohydro_1"/>
    <property type="match status" value="1"/>
</dbReference>
<protein>
    <submittedName>
        <fullName evidence="2">5-methylthioadenosine/S-adenosylhomocysteine deaminase</fullName>
    </submittedName>
</protein>
<dbReference type="InterPro" id="IPR011059">
    <property type="entry name" value="Metal-dep_hydrolase_composite"/>
</dbReference>
<sequence length="415" mass="44626">MSILIKGALIATQDKRRAVVKGNVLIDGNRIAYVGRKAPKASDVVDGRGKAVIPGLINTHTHVAMAHMKGLLDDIGLDGFLERTFKYDSSRTDNGIYNSAMLGILEMINSGTTSFLDLYYSEDIVAKAAEKAGIRAFLSWVTLDDEFTTQTGSPLRNAEKFITKYGKNRLVTPSIGIQGVYVAGDETMLKAKEIADRHGTLLHMHLAETRSEVTQVAKKFGERPAAHIGKLGLADDRLVAAHCIWLNGSEVRMLGNRHANISWNQVSNSKLASGMAKVVELASSGANMTIGTDSNGSNNSLNMLESMKFSALAAKSEYDDAASITAQQVFDMATVNAAKALGRGDLGSVERDKTADLVIMDINAPNMRPTSSDNLINNVVYSSNPSNVCCVIIDGKIVKRGPALGVHLGENLKFV</sequence>